<sequence length="185" mass="21001">MKKTQWMKAMALCSVLLVGAVLGLASDAYAQSVPPLETGPTHLYKIVNVNSGKVLDVSFNSKEATIRLVQWEYLGLASQKWYLWGSSTAGYQIINYNSGKALEPAARDNGAKIWQMYFNVDRPPQQLWRIAFDYNTATPPYRITNLLTYRDIDVEFNSTGNGAYIHQWQFVPGVQSQLWRFEPVN</sequence>
<keyword evidence="1" id="KW-0732">Signal</keyword>
<dbReference type="EMBL" id="JMCB01000010">
    <property type="protein sequence ID" value="KFE66563.1"/>
    <property type="molecule type" value="Genomic_DNA"/>
</dbReference>
<dbReference type="Gene3D" id="2.80.10.50">
    <property type="match status" value="1"/>
</dbReference>
<protein>
    <recommendedName>
        <fullName evidence="2">Ricin B lectin domain-containing protein</fullName>
    </recommendedName>
</protein>
<evidence type="ECO:0000259" key="2">
    <source>
        <dbReference type="Pfam" id="PF14200"/>
    </source>
</evidence>
<reference evidence="3 4" key="1">
    <citation type="submission" date="2014-04" db="EMBL/GenBank/DDBJ databases">
        <title>Genome assembly of Hyalangium minutum DSM 14724.</title>
        <authorList>
            <person name="Sharma G."/>
            <person name="Subramanian S."/>
        </authorList>
    </citation>
    <scope>NUCLEOTIDE SEQUENCE [LARGE SCALE GENOMIC DNA]</scope>
    <source>
        <strain evidence="3 4">DSM 14724</strain>
    </source>
</reference>
<gene>
    <name evidence="3" type="ORF">DB31_1036</name>
</gene>
<organism evidence="3 4">
    <name type="scientific">Hyalangium minutum</name>
    <dbReference type="NCBI Taxonomy" id="394096"/>
    <lineage>
        <taxon>Bacteria</taxon>
        <taxon>Pseudomonadati</taxon>
        <taxon>Myxococcota</taxon>
        <taxon>Myxococcia</taxon>
        <taxon>Myxococcales</taxon>
        <taxon>Cystobacterineae</taxon>
        <taxon>Archangiaceae</taxon>
        <taxon>Hyalangium</taxon>
    </lineage>
</organism>
<feature type="chain" id="PRO_5001799721" description="Ricin B lectin domain-containing protein" evidence="1">
    <location>
        <begin position="31"/>
        <end position="185"/>
    </location>
</feature>
<dbReference type="SUPFAM" id="SSF50370">
    <property type="entry name" value="Ricin B-like lectins"/>
    <property type="match status" value="1"/>
</dbReference>
<dbReference type="Proteomes" id="UP000028725">
    <property type="component" value="Unassembled WGS sequence"/>
</dbReference>
<dbReference type="RefSeq" id="WP_044192477.1">
    <property type="nucleotide sequence ID" value="NZ_JMCB01000010.1"/>
</dbReference>
<dbReference type="CDD" id="cd00161">
    <property type="entry name" value="beta-trefoil_Ricin-like"/>
    <property type="match status" value="1"/>
</dbReference>
<feature type="signal peptide" evidence="1">
    <location>
        <begin position="1"/>
        <end position="30"/>
    </location>
</feature>
<keyword evidence="4" id="KW-1185">Reference proteome</keyword>
<comment type="caution">
    <text evidence="3">The sequence shown here is derived from an EMBL/GenBank/DDBJ whole genome shotgun (WGS) entry which is preliminary data.</text>
</comment>
<proteinExistence type="predicted"/>
<dbReference type="OrthoDB" id="5487550at2"/>
<feature type="domain" description="Ricin B lectin" evidence="2">
    <location>
        <begin position="40"/>
        <end position="114"/>
    </location>
</feature>
<evidence type="ECO:0000256" key="1">
    <source>
        <dbReference type="SAM" id="SignalP"/>
    </source>
</evidence>
<dbReference type="AlphaFoldDB" id="A0A085WFV0"/>
<dbReference type="InterPro" id="IPR035992">
    <property type="entry name" value="Ricin_B-like_lectins"/>
</dbReference>
<evidence type="ECO:0000313" key="3">
    <source>
        <dbReference type="EMBL" id="KFE66563.1"/>
    </source>
</evidence>
<dbReference type="InterPro" id="IPR000772">
    <property type="entry name" value="Ricin_B_lectin"/>
</dbReference>
<accession>A0A085WFV0</accession>
<dbReference type="PATRIC" id="fig|394096.3.peg.5380"/>
<dbReference type="STRING" id="394096.DB31_1036"/>
<name>A0A085WFV0_9BACT</name>
<dbReference type="Pfam" id="PF14200">
    <property type="entry name" value="RicinB_lectin_2"/>
    <property type="match status" value="1"/>
</dbReference>
<evidence type="ECO:0000313" key="4">
    <source>
        <dbReference type="Proteomes" id="UP000028725"/>
    </source>
</evidence>